<dbReference type="AlphaFoldDB" id="A0AA40ANV9"/>
<feature type="region of interest" description="Disordered" evidence="1">
    <location>
        <begin position="330"/>
        <end position="361"/>
    </location>
</feature>
<accession>A0AA40ANV9</accession>
<gene>
    <name evidence="2" type="ORF">B0H67DRAFT_532932</name>
</gene>
<proteinExistence type="predicted"/>
<sequence length="399" mass="42876">MSSDLTLVIVASPFANMAPLYEVDPEADLLLLVPPRTTAFAPWDAAAAAAAASSSAVHKSAALASASGLRIKASSKHLALASRIFRNKLQFAGAKGSVQSDGRVHLGLAEGFEPRAVRIVLDAVHGRGRKVPKAVDLETLAQIALFVDRFQLGDAVEVYADRWIGGLEGSLPEAYTRDLVLWIYASFVFGRADVFKAVTKLAAARSNGPIRDLGLPIKEKIIRDIDAQRQELVSKSLTLVHGTLDRLTDSKVVCSKFYCDSFLLGQLMKTLRKSGVVWPRPAKPFAGVSHAEIADTVNSNVQFQWRSNSGSNGSGIGIWGVAVNGNGASVKASSRKRKSPVQQPITPESSPEPTQRPGNTFETHVCDAKKLVANFDELDVLEDGVKGLDLQSSLGYQLY</sequence>
<evidence type="ECO:0000313" key="3">
    <source>
        <dbReference type="Proteomes" id="UP001172102"/>
    </source>
</evidence>
<dbReference type="Proteomes" id="UP001172102">
    <property type="component" value="Unassembled WGS sequence"/>
</dbReference>
<reference evidence="2" key="1">
    <citation type="submission" date="2023-06" db="EMBL/GenBank/DDBJ databases">
        <title>Genome-scale phylogeny and comparative genomics of the fungal order Sordariales.</title>
        <authorList>
            <consortium name="Lawrence Berkeley National Laboratory"/>
            <person name="Hensen N."/>
            <person name="Bonometti L."/>
            <person name="Westerberg I."/>
            <person name="Brannstrom I.O."/>
            <person name="Guillou S."/>
            <person name="Cros-Aarteil S."/>
            <person name="Calhoun S."/>
            <person name="Haridas S."/>
            <person name="Kuo A."/>
            <person name="Mondo S."/>
            <person name="Pangilinan J."/>
            <person name="Riley R."/>
            <person name="Labutti K."/>
            <person name="Andreopoulos B."/>
            <person name="Lipzen A."/>
            <person name="Chen C."/>
            <person name="Yanf M."/>
            <person name="Daum C."/>
            <person name="Ng V."/>
            <person name="Clum A."/>
            <person name="Steindorff A."/>
            <person name="Ohm R."/>
            <person name="Martin F."/>
            <person name="Silar P."/>
            <person name="Natvig D."/>
            <person name="Lalanne C."/>
            <person name="Gautier V."/>
            <person name="Ament-Velasquez S.L."/>
            <person name="Kruys A."/>
            <person name="Hutchinson M.I."/>
            <person name="Powell A.J."/>
            <person name="Barry K."/>
            <person name="Miller A.N."/>
            <person name="Grigoriev I.V."/>
            <person name="Debuchy R."/>
            <person name="Gladieux P."/>
            <person name="Thoren M.H."/>
            <person name="Johannesson H."/>
        </authorList>
    </citation>
    <scope>NUCLEOTIDE SEQUENCE</scope>
    <source>
        <strain evidence="2">SMH4607-1</strain>
    </source>
</reference>
<name>A0AA40ANV9_9PEZI</name>
<evidence type="ECO:0000256" key="1">
    <source>
        <dbReference type="SAM" id="MobiDB-lite"/>
    </source>
</evidence>
<keyword evidence="3" id="KW-1185">Reference proteome</keyword>
<feature type="compositionally biased region" description="Polar residues" evidence="1">
    <location>
        <begin position="340"/>
        <end position="361"/>
    </location>
</feature>
<comment type="caution">
    <text evidence="2">The sequence shown here is derived from an EMBL/GenBank/DDBJ whole genome shotgun (WGS) entry which is preliminary data.</text>
</comment>
<evidence type="ECO:0008006" key="4">
    <source>
        <dbReference type="Google" id="ProtNLM"/>
    </source>
</evidence>
<organism evidence="2 3">
    <name type="scientific">Lasiosphaeris hirsuta</name>
    <dbReference type="NCBI Taxonomy" id="260670"/>
    <lineage>
        <taxon>Eukaryota</taxon>
        <taxon>Fungi</taxon>
        <taxon>Dikarya</taxon>
        <taxon>Ascomycota</taxon>
        <taxon>Pezizomycotina</taxon>
        <taxon>Sordariomycetes</taxon>
        <taxon>Sordariomycetidae</taxon>
        <taxon>Sordariales</taxon>
        <taxon>Lasiosphaeriaceae</taxon>
        <taxon>Lasiosphaeris</taxon>
    </lineage>
</organism>
<protein>
    <recommendedName>
        <fullName evidence="4">BTB domain-containing protein</fullName>
    </recommendedName>
</protein>
<evidence type="ECO:0000313" key="2">
    <source>
        <dbReference type="EMBL" id="KAK0719289.1"/>
    </source>
</evidence>
<dbReference type="EMBL" id="JAUKUA010000003">
    <property type="protein sequence ID" value="KAK0719289.1"/>
    <property type="molecule type" value="Genomic_DNA"/>
</dbReference>